<protein>
    <submittedName>
        <fullName evidence="1">Uncharacterized protein</fullName>
    </submittedName>
</protein>
<dbReference type="RefSeq" id="WP_150968269.1">
    <property type="nucleotide sequence ID" value="NZ_VZDO01000002.1"/>
</dbReference>
<sequence>MPIQPTYKSGTCSVVSGSAVVTGQGTAWALALVAGGTLSVKGLSIPIASVEDDTHLTLDYPAPAAMAGATQAYSISLGRADVADAIRSNRLLADLVATLSDDVSPFVRTLLDDPDAATVLATLGVSGFAKTLLDDANAAAALVTLGLAPVGKLLASGTALNTARLDLPLDPGFRKYKIVLDNFQPATVGRSLCAVLDYGSGYASSAGNYVYGGDYALSDGTGGRTSGSSSSFVMSGGQNAAGSNGICEIDLTSSNGWYSWLKATTVHQLSSNSLRQRLDLFCQAVASSAKATRLGLLYDTGNIGQANYALYGMN</sequence>
<accession>A0A7V7PSA4</accession>
<reference evidence="1 2" key="1">
    <citation type="submission" date="2019-09" db="EMBL/GenBank/DDBJ databases">
        <title>YIM 132180 draft genome.</title>
        <authorList>
            <person name="Zhang K."/>
        </authorList>
    </citation>
    <scope>NUCLEOTIDE SEQUENCE [LARGE SCALE GENOMIC DNA]</scope>
    <source>
        <strain evidence="1 2">YIM 132180</strain>
    </source>
</reference>
<dbReference type="EMBL" id="VZDO01000002">
    <property type="protein sequence ID" value="KAB0682009.1"/>
    <property type="molecule type" value="Genomic_DNA"/>
</dbReference>
<gene>
    <name evidence="1" type="ORF">F6X38_04170</name>
</gene>
<evidence type="ECO:0000313" key="1">
    <source>
        <dbReference type="EMBL" id="KAB0682009.1"/>
    </source>
</evidence>
<comment type="caution">
    <text evidence="1">The sequence shown here is derived from an EMBL/GenBank/DDBJ whole genome shotgun (WGS) entry which is preliminary data.</text>
</comment>
<proteinExistence type="predicted"/>
<evidence type="ECO:0000313" key="2">
    <source>
        <dbReference type="Proteomes" id="UP000432089"/>
    </source>
</evidence>
<dbReference type="Proteomes" id="UP000432089">
    <property type="component" value="Unassembled WGS sequence"/>
</dbReference>
<dbReference type="AlphaFoldDB" id="A0A7V7PSA4"/>
<organism evidence="1 2">
    <name type="scientific">Plantimonas leprariae</name>
    <dbReference type="NCBI Taxonomy" id="2615207"/>
    <lineage>
        <taxon>Bacteria</taxon>
        <taxon>Pseudomonadati</taxon>
        <taxon>Pseudomonadota</taxon>
        <taxon>Alphaproteobacteria</taxon>
        <taxon>Hyphomicrobiales</taxon>
        <taxon>Aurantimonadaceae</taxon>
        <taxon>Plantimonas</taxon>
    </lineage>
</organism>
<name>A0A7V7PSA4_9HYPH</name>
<keyword evidence="2" id="KW-1185">Reference proteome</keyword>